<feature type="transmembrane region" description="Helical" evidence="7">
    <location>
        <begin position="237"/>
        <end position="257"/>
    </location>
</feature>
<keyword evidence="10" id="KW-1185">Reference proteome</keyword>
<dbReference type="SUPFAM" id="SSF103481">
    <property type="entry name" value="Multidrug resistance efflux transporter EmrE"/>
    <property type="match status" value="2"/>
</dbReference>
<feature type="domain" description="EamA" evidence="8">
    <location>
        <begin position="8"/>
        <end position="135"/>
    </location>
</feature>
<evidence type="ECO:0000313" key="10">
    <source>
        <dbReference type="Proteomes" id="UP000274909"/>
    </source>
</evidence>
<feature type="compositionally biased region" description="Low complexity" evidence="6">
    <location>
        <begin position="300"/>
        <end position="312"/>
    </location>
</feature>
<organism evidence="9 10">
    <name type="scientific">Labedella endophytica</name>
    <dbReference type="NCBI Taxonomy" id="1523160"/>
    <lineage>
        <taxon>Bacteria</taxon>
        <taxon>Bacillati</taxon>
        <taxon>Actinomycetota</taxon>
        <taxon>Actinomycetes</taxon>
        <taxon>Micrococcales</taxon>
        <taxon>Microbacteriaceae</taxon>
        <taxon>Labedella</taxon>
    </lineage>
</organism>
<feature type="transmembrane region" description="Helical" evidence="7">
    <location>
        <begin position="119"/>
        <end position="138"/>
    </location>
</feature>
<evidence type="ECO:0000256" key="7">
    <source>
        <dbReference type="SAM" id="Phobius"/>
    </source>
</evidence>
<dbReference type="InterPro" id="IPR050638">
    <property type="entry name" value="AA-Vitamin_Transporters"/>
</dbReference>
<feature type="transmembrane region" description="Helical" evidence="7">
    <location>
        <begin position="144"/>
        <end position="164"/>
    </location>
</feature>
<comment type="similarity">
    <text evidence="2">Belongs to the EamA transporter family.</text>
</comment>
<dbReference type="InterPro" id="IPR000620">
    <property type="entry name" value="EamA_dom"/>
</dbReference>
<name>A0A3S1CPX4_9MICO</name>
<protein>
    <submittedName>
        <fullName evidence="9">EamA family transporter</fullName>
    </submittedName>
</protein>
<dbReference type="PANTHER" id="PTHR32322:SF2">
    <property type="entry name" value="EAMA DOMAIN-CONTAINING PROTEIN"/>
    <property type="match status" value="1"/>
</dbReference>
<feature type="transmembrane region" description="Helical" evidence="7">
    <location>
        <begin position="66"/>
        <end position="85"/>
    </location>
</feature>
<feature type="transmembrane region" description="Helical" evidence="7">
    <location>
        <begin position="36"/>
        <end position="54"/>
    </location>
</feature>
<keyword evidence="3 7" id="KW-0812">Transmembrane</keyword>
<feature type="transmembrane region" description="Helical" evidence="7">
    <location>
        <begin position="91"/>
        <end position="112"/>
    </location>
</feature>
<evidence type="ECO:0000313" key="9">
    <source>
        <dbReference type="EMBL" id="RUQ98124.1"/>
    </source>
</evidence>
<dbReference type="Proteomes" id="UP000274909">
    <property type="component" value="Unassembled WGS sequence"/>
</dbReference>
<feature type="domain" description="EamA" evidence="8">
    <location>
        <begin position="145"/>
        <end position="280"/>
    </location>
</feature>
<dbReference type="AlphaFoldDB" id="A0A3S1CPX4"/>
<evidence type="ECO:0000256" key="6">
    <source>
        <dbReference type="SAM" id="MobiDB-lite"/>
    </source>
</evidence>
<evidence type="ECO:0000256" key="5">
    <source>
        <dbReference type="ARBA" id="ARBA00023136"/>
    </source>
</evidence>
<sequence>MLSNRTLVILLTALAPALWGTTYITASTVFEPGHPLLTATLRALPAGLILLAIARRRPRGAWWWKSVVLGTLNIAVFFGCLFVAADRLPGGVAAVIGGVQPLLVAVLGARFLGERINTLILGAGVAGVVGVGLIVLQAHAGLDALGVGAALGGAASMGVGTILAKRWAGSHAPIATTSWQLLAGGLVLAVATAVMEPLPTAVPGIAAILGHVYLAVVGTALAYVLWFRGIAILPTRIPAFLGLLSPIVALGIGLTVAGETLSLTQILGLVLVLASVAVAVVTSTRGSTPPGSRGASNTTGRRPAGAGVGARS</sequence>
<evidence type="ECO:0000256" key="2">
    <source>
        <dbReference type="ARBA" id="ARBA00007362"/>
    </source>
</evidence>
<comment type="subcellular location">
    <subcellularLocation>
        <location evidence="1">Membrane</location>
        <topology evidence="1">Multi-pass membrane protein</topology>
    </subcellularLocation>
</comment>
<feature type="transmembrane region" description="Helical" evidence="7">
    <location>
        <begin position="176"/>
        <end position="195"/>
    </location>
</feature>
<feature type="compositionally biased region" description="Polar residues" evidence="6">
    <location>
        <begin position="285"/>
        <end position="299"/>
    </location>
</feature>
<feature type="region of interest" description="Disordered" evidence="6">
    <location>
        <begin position="284"/>
        <end position="312"/>
    </location>
</feature>
<evidence type="ECO:0000259" key="8">
    <source>
        <dbReference type="Pfam" id="PF00892"/>
    </source>
</evidence>
<gene>
    <name evidence="9" type="ORF">ELQ94_13945</name>
</gene>
<dbReference type="RefSeq" id="WP_127050977.1">
    <property type="nucleotide sequence ID" value="NZ_RZGZ01000004.1"/>
</dbReference>
<keyword evidence="4 7" id="KW-1133">Transmembrane helix</keyword>
<dbReference type="Pfam" id="PF00892">
    <property type="entry name" value="EamA"/>
    <property type="match status" value="2"/>
</dbReference>
<keyword evidence="5 7" id="KW-0472">Membrane</keyword>
<evidence type="ECO:0000256" key="4">
    <source>
        <dbReference type="ARBA" id="ARBA00022989"/>
    </source>
</evidence>
<dbReference type="OrthoDB" id="5430053at2"/>
<feature type="transmembrane region" description="Helical" evidence="7">
    <location>
        <begin position="201"/>
        <end position="225"/>
    </location>
</feature>
<accession>A0A3S1CPX4</accession>
<dbReference type="InterPro" id="IPR037185">
    <property type="entry name" value="EmrE-like"/>
</dbReference>
<dbReference type="GO" id="GO:0016020">
    <property type="term" value="C:membrane"/>
    <property type="evidence" value="ECO:0007669"/>
    <property type="project" value="UniProtKB-SubCell"/>
</dbReference>
<comment type="caution">
    <text evidence="9">The sequence shown here is derived from an EMBL/GenBank/DDBJ whole genome shotgun (WGS) entry which is preliminary data.</text>
</comment>
<feature type="transmembrane region" description="Helical" evidence="7">
    <location>
        <begin position="263"/>
        <end position="283"/>
    </location>
</feature>
<evidence type="ECO:0000256" key="1">
    <source>
        <dbReference type="ARBA" id="ARBA00004141"/>
    </source>
</evidence>
<proteinExistence type="inferred from homology"/>
<dbReference type="PANTHER" id="PTHR32322">
    <property type="entry name" value="INNER MEMBRANE TRANSPORTER"/>
    <property type="match status" value="1"/>
</dbReference>
<dbReference type="EMBL" id="RZGZ01000004">
    <property type="protein sequence ID" value="RUQ98124.1"/>
    <property type="molecule type" value="Genomic_DNA"/>
</dbReference>
<evidence type="ECO:0000256" key="3">
    <source>
        <dbReference type="ARBA" id="ARBA00022692"/>
    </source>
</evidence>
<reference evidence="9 10" key="1">
    <citation type="submission" date="2018-12" db="EMBL/GenBank/DDBJ databases">
        <authorList>
            <person name="Li F."/>
        </authorList>
    </citation>
    <scope>NUCLEOTIDE SEQUENCE [LARGE SCALE GENOMIC DNA]</scope>
    <source>
        <strain evidence="9 10">EGI 6500705</strain>
    </source>
</reference>